<evidence type="ECO:0000313" key="3">
    <source>
        <dbReference type="Proteomes" id="UP001054945"/>
    </source>
</evidence>
<proteinExistence type="predicted"/>
<feature type="compositionally biased region" description="Basic and acidic residues" evidence="1">
    <location>
        <begin position="47"/>
        <end position="59"/>
    </location>
</feature>
<reference evidence="2 3" key="1">
    <citation type="submission" date="2021-06" db="EMBL/GenBank/DDBJ databases">
        <title>Caerostris extrusa draft genome.</title>
        <authorList>
            <person name="Kono N."/>
            <person name="Arakawa K."/>
        </authorList>
    </citation>
    <scope>NUCLEOTIDE SEQUENCE [LARGE SCALE GENOMIC DNA]</scope>
</reference>
<feature type="compositionally biased region" description="Low complexity" evidence="1">
    <location>
        <begin position="125"/>
        <end position="135"/>
    </location>
</feature>
<name>A0AAV4VU12_CAEEX</name>
<dbReference type="EMBL" id="BPLR01015076">
    <property type="protein sequence ID" value="GIY73385.1"/>
    <property type="molecule type" value="Genomic_DNA"/>
</dbReference>
<feature type="region of interest" description="Disordered" evidence="1">
    <location>
        <begin position="159"/>
        <end position="189"/>
    </location>
</feature>
<evidence type="ECO:0000313" key="2">
    <source>
        <dbReference type="EMBL" id="GIY73385.1"/>
    </source>
</evidence>
<feature type="compositionally biased region" description="Polar residues" evidence="1">
    <location>
        <begin position="159"/>
        <end position="169"/>
    </location>
</feature>
<evidence type="ECO:0000256" key="1">
    <source>
        <dbReference type="SAM" id="MobiDB-lite"/>
    </source>
</evidence>
<organism evidence="2 3">
    <name type="scientific">Caerostris extrusa</name>
    <name type="common">Bark spider</name>
    <name type="synonym">Caerostris bankana</name>
    <dbReference type="NCBI Taxonomy" id="172846"/>
    <lineage>
        <taxon>Eukaryota</taxon>
        <taxon>Metazoa</taxon>
        <taxon>Ecdysozoa</taxon>
        <taxon>Arthropoda</taxon>
        <taxon>Chelicerata</taxon>
        <taxon>Arachnida</taxon>
        <taxon>Araneae</taxon>
        <taxon>Araneomorphae</taxon>
        <taxon>Entelegynae</taxon>
        <taxon>Araneoidea</taxon>
        <taxon>Araneidae</taxon>
        <taxon>Caerostris</taxon>
    </lineage>
</organism>
<comment type="caution">
    <text evidence="2">The sequence shown here is derived from an EMBL/GenBank/DDBJ whole genome shotgun (WGS) entry which is preliminary data.</text>
</comment>
<protein>
    <submittedName>
        <fullName evidence="2">Remodeling and spacing factor 1</fullName>
    </submittedName>
</protein>
<sequence>MTGTALDKPGNKECQDSRITPCEVLIKREDLSSQKLTVSPMDIDDTQIEKEDNKEHVPEDKCKGSKIKLYEKWNNEKKQISTCNAKEEIKGNSTVTTIKELVDSKESLPEDLTIKTSESALNKSKTFDISSSKSSNDAPCGDEVPMDLSVSYRSSDIVSKNLATDPTSSNKKRPLTDLDRTSLSYNGGKSSFQGADNCKGMDTKYSNSSEAPRPFKKKKAFIIGIGRYK</sequence>
<accession>A0AAV4VU12</accession>
<dbReference type="Proteomes" id="UP001054945">
    <property type="component" value="Unassembled WGS sequence"/>
</dbReference>
<feature type="region of interest" description="Disordered" evidence="1">
    <location>
        <begin position="40"/>
        <end position="59"/>
    </location>
</feature>
<feature type="region of interest" description="Disordered" evidence="1">
    <location>
        <begin position="125"/>
        <end position="147"/>
    </location>
</feature>
<gene>
    <name evidence="2" type="primary">RSF1</name>
    <name evidence="2" type="ORF">CEXT_546701</name>
</gene>
<dbReference type="AlphaFoldDB" id="A0AAV4VU12"/>
<keyword evidence="3" id="KW-1185">Reference proteome</keyword>